<evidence type="ECO:0000259" key="9">
    <source>
        <dbReference type="Pfam" id="PF17917"/>
    </source>
</evidence>
<evidence type="ECO:0000256" key="1">
    <source>
        <dbReference type="ARBA" id="ARBA00012493"/>
    </source>
</evidence>
<dbReference type="Gene3D" id="1.10.340.70">
    <property type="match status" value="1"/>
</dbReference>
<feature type="domain" description="Reverse transcriptase RNase H-like" evidence="9">
    <location>
        <begin position="679"/>
        <end position="780"/>
    </location>
</feature>
<dbReference type="SUPFAM" id="SSF50630">
    <property type="entry name" value="Acid proteases"/>
    <property type="match status" value="1"/>
</dbReference>
<keyword evidence="3" id="KW-0548">Nucleotidyltransferase</keyword>
<keyword evidence="2" id="KW-0808">Transferase</keyword>
<dbReference type="Gene3D" id="3.30.420.10">
    <property type="entry name" value="Ribonuclease H-like superfamily/Ribonuclease H"/>
    <property type="match status" value="1"/>
</dbReference>
<dbReference type="PANTHER" id="PTHR37984">
    <property type="entry name" value="PROTEIN CBG26694"/>
    <property type="match status" value="1"/>
</dbReference>
<evidence type="ECO:0000313" key="12">
    <source>
        <dbReference type="Proteomes" id="UP000288805"/>
    </source>
</evidence>
<dbReference type="InterPro" id="IPR041373">
    <property type="entry name" value="RT_RNaseH"/>
</dbReference>
<dbReference type="EC" id="2.7.7.49" evidence="1"/>
<dbReference type="Gene3D" id="2.40.70.10">
    <property type="entry name" value="Acid Proteases"/>
    <property type="match status" value="1"/>
</dbReference>
<dbReference type="CDD" id="cd00303">
    <property type="entry name" value="retropepsin_like"/>
    <property type="match status" value="1"/>
</dbReference>
<evidence type="ECO:0000256" key="2">
    <source>
        <dbReference type="ARBA" id="ARBA00022679"/>
    </source>
</evidence>
<feature type="domain" description="Integrase zinc-binding" evidence="10">
    <location>
        <begin position="881"/>
        <end position="937"/>
    </location>
</feature>
<dbReference type="GO" id="GO:0004519">
    <property type="term" value="F:endonuclease activity"/>
    <property type="evidence" value="ECO:0007669"/>
    <property type="project" value="UniProtKB-KW"/>
</dbReference>
<dbReference type="GO" id="GO:0003676">
    <property type="term" value="F:nucleic acid binding"/>
    <property type="evidence" value="ECO:0007669"/>
    <property type="project" value="InterPro"/>
</dbReference>
<dbReference type="InterPro" id="IPR012337">
    <property type="entry name" value="RNaseH-like_sf"/>
</dbReference>
<dbReference type="InterPro" id="IPR021109">
    <property type="entry name" value="Peptidase_aspartic_dom_sf"/>
</dbReference>
<dbReference type="CDD" id="cd09274">
    <property type="entry name" value="RNase_HI_RT_Ty3"/>
    <property type="match status" value="1"/>
</dbReference>
<dbReference type="InterPro" id="IPR036397">
    <property type="entry name" value="RNaseH_sf"/>
</dbReference>
<dbReference type="SUPFAM" id="SSF56672">
    <property type="entry name" value="DNA/RNA polymerases"/>
    <property type="match status" value="1"/>
</dbReference>
<dbReference type="PANTHER" id="PTHR37984:SF5">
    <property type="entry name" value="PROTEIN NYNRIN-LIKE"/>
    <property type="match status" value="1"/>
</dbReference>
<dbReference type="FunFam" id="3.10.20.370:FF:000001">
    <property type="entry name" value="Retrovirus-related Pol polyprotein from transposon 17.6-like protein"/>
    <property type="match status" value="1"/>
</dbReference>
<evidence type="ECO:0000259" key="10">
    <source>
        <dbReference type="Pfam" id="PF17921"/>
    </source>
</evidence>
<dbReference type="Gene3D" id="3.10.20.370">
    <property type="match status" value="1"/>
</dbReference>
<comment type="caution">
    <text evidence="11">The sequence shown here is derived from an EMBL/GenBank/DDBJ whole genome shotgun (WGS) entry which is preliminary data.</text>
</comment>
<keyword evidence="4" id="KW-0540">Nuclease</keyword>
<dbReference type="Gene3D" id="3.30.70.270">
    <property type="match status" value="1"/>
</dbReference>
<evidence type="ECO:0000256" key="5">
    <source>
        <dbReference type="ARBA" id="ARBA00022759"/>
    </source>
</evidence>
<evidence type="ECO:0000256" key="6">
    <source>
        <dbReference type="ARBA" id="ARBA00022801"/>
    </source>
</evidence>
<dbReference type="EMBL" id="QGNW01001077">
    <property type="protein sequence ID" value="RVW56496.1"/>
    <property type="molecule type" value="Genomic_DNA"/>
</dbReference>
<organism evidence="11 12">
    <name type="scientific">Vitis vinifera</name>
    <name type="common">Grape</name>
    <dbReference type="NCBI Taxonomy" id="29760"/>
    <lineage>
        <taxon>Eukaryota</taxon>
        <taxon>Viridiplantae</taxon>
        <taxon>Streptophyta</taxon>
        <taxon>Embryophyta</taxon>
        <taxon>Tracheophyta</taxon>
        <taxon>Spermatophyta</taxon>
        <taxon>Magnoliopsida</taxon>
        <taxon>eudicotyledons</taxon>
        <taxon>Gunneridae</taxon>
        <taxon>Pentapetalae</taxon>
        <taxon>rosids</taxon>
        <taxon>Vitales</taxon>
        <taxon>Vitaceae</taxon>
        <taxon>Viteae</taxon>
        <taxon>Vitis</taxon>
    </lineage>
</organism>
<reference evidence="11 12" key="1">
    <citation type="journal article" date="2018" name="PLoS Genet.">
        <title>Population sequencing reveals clonal diversity and ancestral inbreeding in the grapevine cultivar Chardonnay.</title>
        <authorList>
            <person name="Roach M.J."/>
            <person name="Johnson D.L."/>
            <person name="Bohlmann J."/>
            <person name="van Vuuren H.J."/>
            <person name="Jones S.J."/>
            <person name="Pretorius I.S."/>
            <person name="Schmidt S.A."/>
            <person name="Borneman A.R."/>
        </authorList>
    </citation>
    <scope>NUCLEOTIDE SEQUENCE [LARGE SCALE GENOMIC DNA]</scope>
    <source>
        <strain evidence="12">cv. Chardonnay</strain>
        <tissue evidence="11">Leaf</tissue>
    </source>
</reference>
<evidence type="ECO:0000256" key="3">
    <source>
        <dbReference type="ARBA" id="ARBA00022695"/>
    </source>
</evidence>
<dbReference type="InterPro" id="IPR050951">
    <property type="entry name" value="Retrovirus_Pol_polyprotein"/>
</dbReference>
<evidence type="ECO:0000256" key="7">
    <source>
        <dbReference type="ARBA" id="ARBA00022918"/>
    </source>
</evidence>
<accession>A0A438F960</accession>
<dbReference type="InterPro" id="IPR043502">
    <property type="entry name" value="DNA/RNA_pol_sf"/>
</dbReference>
<dbReference type="Pfam" id="PF00078">
    <property type="entry name" value="RVT_1"/>
    <property type="match status" value="1"/>
</dbReference>
<dbReference type="Gene3D" id="3.10.10.10">
    <property type="entry name" value="HIV Type 1 Reverse Transcriptase, subunit A, domain 1"/>
    <property type="match status" value="1"/>
</dbReference>
<sequence>MFTEQANALGTYKQYSSNSPYSNTYNPGWRNHPNLHGGEVTMASFNSKETDFRVIRLMGSKVFNHKKQDKRNEDQNRINAQTSQELVDIRTTLSQLAVSLSHEKGKFPAQPQKNPRGVNEVSEVQKEDCNAVITLRNGKEYEGPKLPRHKVGDKTLEILEVLKQVKINIPLLDMIKQVPAYAKFLKDLCTYKDPGCPTISVQIGDSFVERALLDLGASVNLLPYSIYKQLGLGELKATTITLSLADRSIKVPRGVVEDVLVQVEKFYYPVDFVVLDTEPLKKGMNSVPIILGRPFLATANALINCRNGLMQLSFGNMTVEMNVFNLCKQPMDHDDVENEEACLIEALEECVQVATEWKEKYTIQSLNSVENDEESKNGKVEISKPELKPLPHGLKYVYLEANEEKPVVISATLTEEQEMKLLKVLKENKRAIGWSISDLKGINPLICTHHIYLEENAKLVRQPQRRLNPLMQDVVRNEVLKLLDAGELIPTRLTTGWRVCIDFRKLNAVTKKDHFPLPFLDQVLERVAGHDYYCFLDGYSGYFQIAIALEDQEKTTFTCPFGTYAYRRMPFGLCNAPATFQRCMLSIFSDMVERIMEVFMDDLTVYGKTFDDWVVLGHIISKEGIQVDPAKIELISKLPSPTTVKEDAEFIWTKACQEAFKRLKSLLTTAPIVRSPNWSLPFELMCDASDYAVGAVLGQREDGKPYVVYYASKTLNDAQKNYTTTEKELLAVVFALDKFKNYLLGTSIVIFTDHSALKYLLNKKDAKARLIRWILLLQEFNIQIKDKQGVENVVADHLSRVKVESHFEEAQINDEFPDDALCAVESLPWFANIVNYLATGELPSEWNMETKKYFLSRAKHYAWDDPYLYKFCPDQIMRRCVPEDEQQDILRMCHEGACGGHFASRKTSAKILQSGFYWLTMFKDCNTHCKSCLQCQQLGKINTRYQMPQNHICVVEVFDCWGLDFMGPFPPSFGNLYILVGVDYVSKWVEAVACKSNDHKVVLKFLKENIFSRTAYKTVLGMSPYRIVYGKACHLPVELEHRAYWAIKKMNFDSDQAGAKRKYDLNELEAYRNESYECLRKLRSRWNGPYVVKEVFPYGTVTIQNPRTGNEFKVNGQRLKHFIERFETQEENLHFLDGDVQKG</sequence>
<proteinExistence type="predicted"/>
<dbReference type="InterPro" id="IPR043128">
    <property type="entry name" value="Rev_trsase/Diguanyl_cyclase"/>
</dbReference>
<name>A0A438F960_VITVI</name>
<keyword evidence="7" id="KW-0695">RNA-directed DNA polymerase</keyword>
<dbReference type="InterPro" id="IPR041588">
    <property type="entry name" value="Integrase_H2C2"/>
</dbReference>
<dbReference type="GO" id="GO:0016787">
    <property type="term" value="F:hydrolase activity"/>
    <property type="evidence" value="ECO:0007669"/>
    <property type="project" value="UniProtKB-KW"/>
</dbReference>
<evidence type="ECO:0000256" key="4">
    <source>
        <dbReference type="ARBA" id="ARBA00022722"/>
    </source>
</evidence>
<gene>
    <name evidence="11" type="primary">pol_1782</name>
    <name evidence="11" type="ORF">CK203_072500</name>
</gene>
<feature type="domain" description="Reverse transcriptase" evidence="8">
    <location>
        <begin position="495"/>
        <end position="635"/>
    </location>
</feature>
<protein>
    <recommendedName>
        <fullName evidence="1">RNA-directed DNA polymerase</fullName>
        <ecNumber evidence="1">2.7.7.49</ecNumber>
    </recommendedName>
</protein>
<dbReference type="Pfam" id="PF13650">
    <property type="entry name" value="Asp_protease_2"/>
    <property type="match status" value="1"/>
</dbReference>
<evidence type="ECO:0000313" key="11">
    <source>
        <dbReference type="EMBL" id="RVW56496.1"/>
    </source>
</evidence>
<dbReference type="InterPro" id="IPR000477">
    <property type="entry name" value="RT_dom"/>
</dbReference>
<keyword evidence="5" id="KW-0255">Endonuclease</keyword>
<dbReference type="Pfam" id="PF17921">
    <property type="entry name" value="Integrase_H2C2"/>
    <property type="match status" value="1"/>
</dbReference>
<dbReference type="AlphaFoldDB" id="A0A438F960"/>
<dbReference type="Proteomes" id="UP000288805">
    <property type="component" value="Unassembled WGS sequence"/>
</dbReference>
<dbReference type="GO" id="GO:0003964">
    <property type="term" value="F:RNA-directed DNA polymerase activity"/>
    <property type="evidence" value="ECO:0007669"/>
    <property type="project" value="UniProtKB-KW"/>
</dbReference>
<dbReference type="Pfam" id="PF17917">
    <property type="entry name" value="RT_RNaseH"/>
    <property type="match status" value="1"/>
</dbReference>
<dbReference type="SUPFAM" id="SSF53098">
    <property type="entry name" value="Ribonuclease H-like"/>
    <property type="match status" value="1"/>
</dbReference>
<evidence type="ECO:0000259" key="8">
    <source>
        <dbReference type="Pfam" id="PF00078"/>
    </source>
</evidence>
<dbReference type="CDD" id="cd01647">
    <property type="entry name" value="RT_LTR"/>
    <property type="match status" value="1"/>
</dbReference>
<keyword evidence="6" id="KW-0378">Hydrolase</keyword>